<evidence type="ECO:0000313" key="11">
    <source>
        <dbReference type="EMBL" id="PID57179.1"/>
    </source>
</evidence>
<evidence type="ECO:0000256" key="2">
    <source>
        <dbReference type="ARBA" id="ARBA00022448"/>
    </source>
</evidence>
<keyword evidence="2" id="KW-0813">Transport</keyword>
<dbReference type="Pfam" id="PF04290">
    <property type="entry name" value="DctQ"/>
    <property type="match status" value="1"/>
</dbReference>
<dbReference type="GO" id="GO:0005886">
    <property type="term" value="C:plasma membrane"/>
    <property type="evidence" value="ECO:0007669"/>
    <property type="project" value="UniProtKB-SubCell"/>
</dbReference>
<feature type="domain" description="Tripartite ATP-independent periplasmic transporters DctQ component" evidence="10">
    <location>
        <begin position="24"/>
        <end position="152"/>
    </location>
</feature>
<proteinExistence type="inferred from homology"/>
<evidence type="ECO:0000256" key="4">
    <source>
        <dbReference type="ARBA" id="ARBA00022519"/>
    </source>
</evidence>
<feature type="transmembrane region" description="Helical" evidence="9">
    <location>
        <begin position="89"/>
        <end position="110"/>
    </location>
</feature>
<name>A0A2G6E523_9BACT</name>
<dbReference type="GO" id="GO:0015740">
    <property type="term" value="P:C4-dicarboxylate transport"/>
    <property type="evidence" value="ECO:0007669"/>
    <property type="project" value="TreeGrafter"/>
</dbReference>
<dbReference type="AlphaFoldDB" id="A0A2G6E523"/>
<evidence type="ECO:0000256" key="8">
    <source>
        <dbReference type="ARBA" id="ARBA00038436"/>
    </source>
</evidence>
<keyword evidence="5 9" id="KW-0812">Transmembrane</keyword>
<evidence type="ECO:0000256" key="3">
    <source>
        <dbReference type="ARBA" id="ARBA00022475"/>
    </source>
</evidence>
<evidence type="ECO:0000256" key="5">
    <source>
        <dbReference type="ARBA" id="ARBA00022692"/>
    </source>
</evidence>
<comment type="caution">
    <text evidence="11">The sequence shown here is derived from an EMBL/GenBank/DDBJ whole genome shotgun (WGS) entry which is preliminary data.</text>
</comment>
<comment type="similarity">
    <text evidence="8">Belongs to the TRAP transporter small permease family.</text>
</comment>
<gene>
    <name evidence="11" type="ORF">CSB45_08090</name>
</gene>
<evidence type="ECO:0000313" key="12">
    <source>
        <dbReference type="Proteomes" id="UP000229740"/>
    </source>
</evidence>
<dbReference type="GO" id="GO:0022857">
    <property type="term" value="F:transmembrane transporter activity"/>
    <property type="evidence" value="ECO:0007669"/>
    <property type="project" value="TreeGrafter"/>
</dbReference>
<keyword evidence="7 9" id="KW-0472">Membrane</keyword>
<keyword evidence="6 9" id="KW-1133">Transmembrane helix</keyword>
<dbReference type="EMBL" id="PDPS01000028">
    <property type="protein sequence ID" value="PID57179.1"/>
    <property type="molecule type" value="Genomic_DNA"/>
</dbReference>
<comment type="subcellular location">
    <subcellularLocation>
        <location evidence="1">Cell inner membrane</location>
        <topology evidence="1">Multi-pass membrane protein</topology>
    </subcellularLocation>
</comment>
<evidence type="ECO:0000256" key="7">
    <source>
        <dbReference type="ARBA" id="ARBA00023136"/>
    </source>
</evidence>
<dbReference type="PANTHER" id="PTHR35011:SF2">
    <property type="entry name" value="2,3-DIKETO-L-GULONATE TRAP TRANSPORTER SMALL PERMEASE PROTEIN YIAM"/>
    <property type="match status" value="1"/>
</dbReference>
<feature type="transmembrane region" description="Helical" evidence="9">
    <location>
        <begin position="52"/>
        <end position="77"/>
    </location>
</feature>
<accession>A0A2G6E523</accession>
<evidence type="ECO:0000256" key="9">
    <source>
        <dbReference type="SAM" id="Phobius"/>
    </source>
</evidence>
<dbReference type="PANTHER" id="PTHR35011">
    <property type="entry name" value="2,3-DIKETO-L-GULONATE TRAP TRANSPORTER SMALL PERMEASE PROTEIN YIAM"/>
    <property type="match status" value="1"/>
</dbReference>
<organism evidence="11 12">
    <name type="scientific">candidate division KSB3 bacterium</name>
    <dbReference type="NCBI Taxonomy" id="2044937"/>
    <lineage>
        <taxon>Bacteria</taxon>
        <taxon>candidate division KSB3</taxon>
    </lineage>
</organism>
<dbReference type="Proteomes" id="UP000229740">
    <property type="component" value="Unassembled WGS sequence"/>
</dbReference>
<evidence type="ECO:0000259" key="10">
    <source>
        <dbReference type="Pfam" id="PF04290"/>
    </source>
</evidence>
<dbReference type="InterPro" id="IPR007387">
    <property type="entry name" value="TRAP_DctQ"/>
</dbReference>
<evidence type="ECO:0000256" key="1">
    <source>
        <dbReference type="ARBA" id="ARBA00004429"/>
    </source>
</evidence>
<feature type="transmembrane region" description="Helical" evidence="9">
    <location>
        <begin position="12"/>
        <end position="32"/>
    </location>
</feature>
<keyword evidence="4" id="KW-0997">Cell inner membrane</keyword>
<feature type="transmembrane region" description="Helical" evidence="9">
    <location>
        <begin position="122"/>
        <end position="145"/>
    </location>
</feature>
<sequence length="164" mass="18732">MRILKHILEKAVNVVAVVLFIVVFVTVLLQIFSRYVLNNPLIWTEELCRYTFIWIAMLGWVMGTRQNSHLGVNVVLHALPQRVHILAQLFIKFLTLVFMVVLGYYGAVIAGKTMGKQTYTLFFTYGLVYAIVPVTAILIGLYTIADALELVKRWKGRQQEVTQS</sequence>
<reference evidence="11 12" key="1">
    <citation type="submission" date="2017-10" db="EMBL/GenBank/DDBJ databases">
        <title>Novel microbial diversity and functional potential in the marine mammal oral microbiome.</title>
        <authorList>
            <person name="Dudek N.K."/>
            <person name="Sun C.L."/>
            <person name="Burstein D."/>
            <person name="Kantor R.S."/>
            <person name="Aliaga Goltsman D.S."/>
            <person name="Bik E.M."/>
            <person name="Thomas B.C."/>
            <person name="Banfield J.F."/>
            <person name="Relman D.A."/>
        </authorList>
    </citation>
    <scope>NUCLEOTIDE SEQUENCE [LARGE SCALE GENOMIC DNA]</scope>
    <source>
        <strain evidence="11">DOLZORAL124_49_17</strain>
    </source>
</reference>
<protein>
    <recommendedName>
        <fullName evidence="10">Tripartite ATP-independent periplasmic transporters DctQ component domain-containing protein</fullName>
    </recommendedName>
</protein>
<dbReference type="InterPro" id="IPR055348">
    <property type="entry name" value="DctQ"/>
</dbReference>
<keyword evidence="3" id="KW-1003">Cell membrane</keyword>
<evidence type="ECO:0000256" key="6">
    <source>
        <dbReference type="ARBA" id="ARBA00022989"/>
    </source>
</evidence>